<dbReference type="InterPro" id="IPR002516">
    <property type="entry name" value="Glyco_trans_11"/>
</dbReference>
<proteinExistence type="predicted"/>
<name>A0A7S1YZ72_TRICV</name>
<keyword evidence="1" id="KW-0328">Glycosyltransferase</keyword>
<evidence type="ECO:0008006" key="4">
    <source>
        <dbReference type="Google" id="ProtNLM"/>
    </source>
</evidence>
<gene>
    <name evidence="3" type="ORF">OSIN01602_LOCUS2368</name>
</gene>
<reference evidence="3" key="1">
    <citation type="submission" date="2021-01" db="EMBL/GenBank/DDBJ databases">
        <authorList>
            <person name="Corre E."/>
            <person name="Pelletier E."/>
            <person name="Niang G."/>
            <person name="Scheremetjew M."/>
            <person name="Finn R."/>
            <person name="Kale V."/>
            <person name="Holt S."/>
            <person name="Cochrane G."/>
            <person name="Meng A."/>
            <person name="Brown T."/>
            <person name="Cohen L."/>
        </authorList>
    </citation>
    <scope>NUCLEOTIDE SEQUENCE</scope>
    <source>
        <strain evidence="3">Grunow 1884</strain>
    </source>
</reference>
<organism evidence="3">
    <name type="scientific">Trieres chinensis</name>
    <name type="common">Marine centric diatom</name>
    <name type="synonym">Odontella sinensis</name>
    <dbReference type="NCBI Taxonomy" id="1514140"/>
    <lineage>
        <taxon>Eukaryota</taxon>
        <taxon>Sar</taxon>
        <taxon>Stramenopiles</taxon>
        <taxon>Ochrophyta</taxon>
        <taxon>Bacillariophyta</taxon>
        <taxon>Mediophyceae</taxon>
        <taxon>Biddulphiophycidae</taxon>
        <taxon>Eupodiscales</taxon>
        <taxon>Parodontellaceae</taxon>
        <taxon>Trieres</taxon>
    </lineage>
</organism>
<protein>
    <recommendedName>
        <fullName evidence="4">L-Fucosyltransferase</fullName>
    </recommendedName>
</protein>
<evidence type="ECO:0000256" key="1">
    <source>
        <dbReference type="ARBA" id="ARBA00022676"/>
    </source>
</evidence>
<dbReference type="Pfam" id="PF01531">
    <property type="entry name" value="Glyco_transf_11"/>
    <property type="match status" value="1"/>
</dbReference>
<sequence>MFQYASALGMMLDNARTNLAKGRPLRLCHALHYEATHHFRLPDGYHGPFARECPEGVANAACGLNCTNAHWEEGFARYTPLDLDGVGANGEGYDARAGVFIGRHLQSYKYFQDYAPLVRSLFLVPHEEQIAREHLDTLLSPLWEGMTRNELFEYAVVGIHIRRDRFEEELYSEHPQRQFPPDEYFHRAMTSFENAQPDRKVMYVAVASDADRAWMENNNPLYFSHLTGENSVHTRLGRAGPVFDLALLSQCDAVISTLGSYGWWANWASANRGGTAVYYRDQFVMDHPNNEDGKFKAEDYWPRDWTGIGDEELGIGSKVKRSS</sequence>
<evidence type="ECO:0000256" key="2">
    <source>
        <dbReference type="ARBA" id="ARBA00022679"/>
    </source>
</evidence>
<dbReference type="PANTHER" id="PTHR11927:SF9">
    <property type="entry name" value="L-FUCOSYLTRANSFERASE"/>
    <property type="match status" value="1"/>
</dbReference>
<dbReference type="GO" id="GO:0008107">
    <property type="term" value="F:galactoside 2-alpha-L-fucosyltransferase activity"/>
    <property type="evidence" value="ECO:0007669"/>
    <property type="project" value="InterPro"/>
</dbReference>
<evidence type="ECO:0000313" key="3">
    <source>
        <dbReference type="EMBL" id="CAD9323435.1"/>
    </source>
</evidence>
<dbReference type="Gene3D" id="3.40.50.11350">
    <property type="match status" value="1"/>
</dbReference>
<accession>A0A7S1YZ72</accession>
<keyword evidence="2" id="KW-0808">Transferase</keyword>
<dbReference type="GO" id="GO:0016020">
    <property type="term" value="C:membrane"/>
    <property type="evidence" value="ECO:0007669"/>
    <property type="project" value="InterPro"/>
</dbReference>
<dbReference type="GO" id="GO:0005975">
    <property type="term" value="P:carbohydrate metabolic process"/>
    <property type="evidence" value="ECO:0007669"/>
    <property type="project" value="InterPro"/>
</dbReference>
<dbReference type="EMBL" id="HBGO01004270">
    <property type="protein sequence ID" value="CAD9323435.1"/>
    <property type="molecule type" value="Transcribed_RNA"/>
</dbReference>
<dbReference type="AlphaFoldDB" id="A0A7S1YZ72"/>
<dbReference type="PANTHER" id="PTHR11927">
    <property type="entry name" value="GALACTOSIDE 2-L-FUCOSYLTRANSFERASE"/>
    <property type="match status" value="1"/>
</dbReference>